<proteinExistence type="predicted"/>
<evidence type="ECO:0000313" key="2">
    <source>
        <dbReference type="EMBL" id="VVO93890.1"/>
    </source>
</evidence>
<feature type="compositionally biased region" description="Polar residues" evidence="1">
    <location>
        <begin position="18"/>
        <end position="29"/>
    </location>
</feature>
<name>A0ABD7VFH2_PSEFL</name>
<organism evidence="2 3">
    <name type="scientific">Pseudomonas fluorescens</name>
    <dbReference type="NCBI Taxonomy" id="294"/>
    <lineage>
        <taxon>Bacteria</taxon>
        <taxon>Pseudomonadati</taxon>
        <taxon>Pseudomonadota</taxon>
        <taxon>Gammaproteobacteria</taxon>
        <taxon>Pseudomonadales</taxon>
        <taxon>Pseudomonadaceae</taxon>
        <taxon>Pseudomonas</taxon>
    </lineage>
</organism>
<evidence type="ECO:0000313" key="3">
    <source>
        <dbReference type="Proteomes" id="UP000325779"/>
    </source>
</evidence>
<sequence length="133" mass="14413">MGAAAQIEIHGEKGGSSKPKSPTEASDSLRSTNLAKLLIAVGEGEFDSVPTDYDIHLDNTPIRDASGNYNFPNVKWDWRPGSVDQTYIPGIPSVENETSLNIELRSDSPWVRSITNTCSGQLIPDTTLSFFSA</sequence>
<comment type="caution">
    <text evidence="2">The sequence shown here is derived from an EMBL/GenBank/DDBJ whole genome shotgun (WGS) entry which is preliminary data.</text>
</comment>
<dbReference type="Proteomes" id="UP000325779">
    <property type="component" value="Unassembled WGS sequence"/>
</dbReference>
<protein>
    <submittedName>
        <fullName evidence="2">Uncharacterized protein</fullName>
    </submittedName>
</protein>
<accession>A0ABD7VFH2</accession>
<dbReference type="PANTHER" id="PTHR36251:SF2">
    <property type="entry name" value="GIFSY-2 PROPHAGE HOST SPECIFICITY PROTEIN J, PHAGE LAMBDA"/>
    <property type="match status" value="1"/>
</dbReference>
<evidence type="ECO:0000256" key="1">
    <source>
        <dbReference type="SAM" id="MobiDB-lite"/>
    </source>
</evidence>
<gene>
    <name evidence="2" type="ORF">PS732_02502</name>
</gene>
<dbReference type="PANTHER" id="PTHR36251">
    <property type="entry name" value="FELS-1 PROPHAGE HOST SPECIFICITY PROTEIN-RELATED"/>
    <property type="match status" value="1"/>
</dbReference>
<dbReference type="EMBL" id="CABVIJ010000009">
    <property type="protein sequence ID" value="VVO93890.1"/>
    <property type="molecule type" value="Genomic_DNA"/>
</dbReference>
<feature type="region of interest" description="Disordered" evidence="1">
    <location>
        <begin position="1"/>
        <end position="29"/>
    </location>
</feature>
<dbReference type="AlphaFoldDB" id="A0ABD7VFH2"/>
<reference evidence="2 3" key="1">
    <citation type="submission" date="2019-09" db="EMBL/GenBank/DDBJ databases">
        <authorList>
            <person name="Chandra G."/>
            <person name="Truman W A."/>
        </authorList>
    </citation>
    <scope>NUCLEOTIDE SEQUENCE [LARGE SCALE GENOMIC DNA]</scope>
    <source>
        <strain evidence="2">PS732</strain>
    </source>
</reference>
<dbReference type="InterPro" id="IPR053171">
    <property type="entry name" value="Viral_Tip_Attach_Protein"/>
</dbReference>